<keyword evidence="3" id="KW-0574">Periplasm</keyword>
<dbReference type="EMBL" id="JACHIF010000009">
    <property type="protein sequence ID" value="MBB5039571.1"/>
    <property type="molecule type" value="Genomic_DNA"/>
</dbReference>
<comment type="caution">
    <text evidence="8">The sequence shown here is derived from an EMBL/GenBank/DDBJ whole genome shotgun (WGS) entry which is preliminary data.</text>
</comment>
<evidence type="ECO:0000256" key="1">
    <source>
        <dbReference type="ARBA" id="ARBA00004418"/>
    </source>
</evidence>
<feature type="region of interest" description="Disordered" evidence="5">
    <location>
        <begin position="41"/>
        <end position="62"/>
    </location>
</feature>
<dbReference type="Pfam" id="PF07940">
    <property type="entry name" value="Hepar_II_III_C"/>
    <property type="match status" value="1"/>
</dbReference>
<dbReference type="InterPro" id="IPR031680">
    <property type="entry name" value="Hepar_II_III_N"/>
</dbReference>
<dbReference type="GO" id="GO:0016829">
    <property type="term" value="F:lyase activity"/>
    <property type="evidence" value="ECO:0007669"/>
    <property type="project" value="UniProtKB-KW"/>
</dbReference>
<dbReference type="GO" id="GO:0042597">
    <property type="term" value="C:periplasmic space"/>
    <property type="evidence" value="ECO:0007669"/>
    <property type="project" value="UniProtKB-SubCell"/>
</dbReference>
<evidence type="ECO:0000313" key="9">
    <source>
        <dbReference type="Proteomes" id="UP000534294"/>
    </source>
</evidence>
<reference evidence="8 9" key="1">
    <citation type="submission" date="2020-08" db="EMBL/GenBank/DDBJ databases">
        <title>Genomic Encyclopedia of Type Strains, Phase IV (KMG-IV): sequencing the most valuable type-strain genomes for metagenomic binning, comparative biology and taxonomic classification.</title>
        <authorList>
            <person name="Goeker M."/>
        </authorList>
    </citation>
    <scope>NUCLEOTIDE SEQUENCE [LARGE SCALE GENOMIC DNA]</scope>
    <source>
        <strain evidence="8 9">DSM 12251</strain>
    </source>
</reference>
<dbReference type="RefSeq" id="WP_184211481.1">
    <property type="nucleotide sequence ID" value="NZ_JACHIF010000009.1"/>
</dbReference>
<dbReference type="PANTHER" id="PTHR39210">
    <property type="entry name" value="HEPARIN-SULFATE LYASE"/>
    <property type="match status" value="1"/>
</dbReference>
<keyword evidence="9" id="KW-1185">Reference proteome</keyword>
<accession>A0A7W7YNQ5</accession>
<keyword evidence="4" id="KW-0456">Lyase</keyword>
<evidence type="ECO:0000256" key="5">
    <source>
        <dbReference type="SAM" id="MobiDB-lite"/>
    </source>
</evidence>
<dbReference type="Pfam" id="PF16889">
    <property type="entry name" value="Hepar_II_III_N"/>
    <property type="match status" value="1"/>
</dbReference>
<organism evidence="8 9">
    <name type="scientific">Prosthecobacter dejongeii</name>
    <dbReference type="NCBI Taxonomy" id="48465"/>
    <lineage>
        <taxon>Bacteria</taxon>
        <taxon>Pseudomonadati</taxon>
        <taxon>Verrucomicrobiota</taxon>
        <taxon>Verrucomicrobiia</taxon>
        <taxon>Verrucomicrobiales</taxon>
        <taxon>Verrucomicrobiaceae</taxon>
        <taxon>Prosthecobacter</taxon>
    </lineage>
</organism>
<evidence type="ECO:0000259" key="6">
    <source>
        <dbReference type="Pfam" id="PF07940"/>
    </source>
</evidence>
<sequence>MHFLSSIAWYARRLQAMNPAEVKHRLEERWRKMTEPNFLKGLESFDLGPSNPKTPKLPDQASAPMDLRAQLGDDARRLQSGKWQLFGWREVDVGAPPCWHRDAFCGVVIDPEKPAQRINHRHLPDGADARTLWEINRWSEMTRLAMHGWLNEDVSALRTAQSWLEDWCERNPPGYGINWTSPLEAALRLLNFTWLDAMIHAAARGAEREALKATQSALAKRIVPAHAAWVWRYRSAGSSANNHLLGELAALVVAVSRWPSLTPLACSAGEAWDLLGHEVLHQFVSDGGSREQALHYHLFAFDLAWQAALTVGCKAGDVHERLKAAADYFAALAASDEPWDFGDNDDAQVLPVTQMRAHAAREWLSWFRGEAGSLRYWLGSAPHLASRSHTRLFSDSGMAVVSDHDWKVRLDGSPLGFGALAAHGHGDALHASVWDGEEALLIDPGTGGYYGHPELRAELAAWQAHNGPVPQQGYRTPKRMGSFLWAQHHASPTITAQEGNLQATFQHEGHQFRRSVFITKDALQIQDEELTGKAFQARWIFSPKCQVKTAGSEVDADIIVQRGGREWLLKITGHLTAASLEECRVSPAYGCIEMAPCLTVIDKSGQLSLSIRRKR</sequence>
<evidence type="ECO:0000256" key="3">
    <source>
        <dbReference type="ARBA" id="ARBA00022764"/>
    </source>
</evidence>
<comment type="subcellular location">
    <subcellularLocation>
        <location evidence="1">Periplasm</location>
    </subcellularLocation>
</comment>
<feature type="domain" description="Heparinase II/III-like C-terminal" evidence="6">
    <location>
        <begin position="389"/>
        <end position="590"/>
    </location>
</feature>
<dbReference type="PANTHER" id="PTHR39210:SF1">
    <property type="entry name" value="HEPARIN-SULFATE LYASE"/>
    <property type="match status" value="1"/>
</dbReference>
<feature type="domain" description="Heparin-sulfate lyase N-terminal" evidence="7">
    <location>
        <begin position="117"/>
        <end position="308"/>
    </location>
</feature>
<dbReference type="InterPro" id="IPR008929">
    <property type="entry name" value="Chondroitin_lyas"/>
</dbReference>
<dbReference type="SUPFAM" id="SSF48230">
    <property type="entry name" value="Chondroitin AC/alginate lyase"/>
    <property type="match status" value="1"/>
</dbReference>
<keyword evidence="2" id="KW-0732">Signal</keyword>
<protein>
    <recommendedName>
        <fullName evidence="10">Heparinase II/III-like protein</fullName>
    </recommendedName>
</protein>
<proteinExistence type="predicted"/>
<gene>
    <name evidence="8" type="ORF">HNQ64_003846</name>
</gene>
<dbReference type="Proteomes" id="UP000534294">
    <property type="component" value="Unassembled WGS sequence"/>
</dbReference>
<dbReference type="Gene3D" id="1.50.10.100">
    <property type="entry name" value="Chondroitin AC/alginate lyase"/>
    <property type="match status" value="1"/>
</dbReference>
<dbReference type="Gene3D" id="2.70.98.70">
    <property type="match status" value="1"/>
</dbReference>
<evidence type="ECO:0000256" key="2">
    <source>
        <dbReference type="ARBA" id="ARBA00022729"/>
    </source>
</evidence>
<name>A0A7W7YNQ5_9BACT</name>
<evidence type="ECO:0008006" key="10">
    <source>
        <dbReference type="Google" id="ProtNLM"/>
    </source>
</evidence>
<evidence type="ECO:0000256" key="4">
    <source>
        <dbReference type="ARBA" id="ARBA00023239"/>
    </source>
</evidence>
<evidence type="ECO:0000313" key="8">
    <source>
        <dbReference type="EMBL" id="MBB5039571.1"/>
    </source>
</evidence>
<evidence type="ECO:0000259" key="7">
    <source>
        <dbReference type="Pfam" id="PF16889"/>
    </source>
</evidence>
<dbReference type="InterPro" id="IPR012480">
    <property type="entry name" value="Hepar_II_III_C"/>
</dbReference>
<dbReference type="AlphaFoldDB" id="A0A7W7YNQ5"/>